<dbReference type="EMBL" id="BQXU01000002">
    <property type="protein sequence ID" value="GKT41183.1"/>
    <property type="molecule type" value="Genomic_DNA"/>
</dbReference>
<proteinExistence type="predicted"/>
<dbReference type="GeneID" id="73322166"/>
<name>A0AA37NYI0_9PEZI</name>
<reference evidence="1 2" key="1">
    <citation type="submission" date="2022-03" db="EMBL/GenBank/DDBJ databases">
        <title>Genome data of Colletotrichum spp.</title>
        <authorList>
            <person name="Utami Y.D."/>
            <person name="Hiruma K."/>
        </authorList>
    </citation>
    <scope>NUCLEOTIDE SEQUENCE [LARGE SCALE GENOMIC DNA]</scope>
    <source>
        <strain evidence="1 2">MAFF 239500</strain>
    </source>
</reference>
<accession>A0AA37NYI0</accession>
<dbReference type="AlphaFoldDB" id="A0AA37NYI0"/>
<comment type="caution">
    <text evidence="1">The sequence shown here is derived from an EMBL/GenBank/DDBJ whole genome shotgun (WGS) entry which is preliminary data.</text>
</comment>
<evidence type="ECO:0000313" key="2">
    <source>
        <dbReference type="Proteomes" id="UP001055115"/>
    </source>
</evidence>
<dbReference type="Proteomes" id="UP001055115">
    <property type="component" value="Unassembled WGS sequence"/>
</dbReference>
<dbReference type="RefSeq" id="XP_049123533.1">
    <property type="nucleotide sequence ID" value="XM_049267576.1"/>
</dbReference>
<evidence type="ECO:0000313" key="1">
    <source>
        <dbReference type="EMBL" id="GKT41183.1"/>
    </source>
</evidence>
<organism evidence="1 2">
    <name type="scientific">Colletotrichum spaethianum</name>
    <dbReference type="NCBI Taxonomy" id="700344"/>
    <lineage>
        <taxon>Eukaryota</taxon>
        <taxon>Fungi</taxon>
        <taxon>Dikarya</taxon>
        <taxon>Ascomycota</taxon>
        <taxon>Pezizomycotina</taxon>
        <taxon>Sordariomycetes</taxon>
        <taxon>Hypocreomycetidae</taxon>
        <taxon>Glomerellales</taxon>
        <taxon>Glomerellaceae</taxon>
        <taxon>Colletotrichum</taxon>
        <taxon>Colletotrichum spaethianum species complex</taxon>
    </lineage>
</organism>
<sequence>MIFRQITTHPVRLWLPEGVSPARASNRRGTTSDILASQALQMSSITAEDEFVVGAVLRLFGREQARSLLPPVSAVSVIMITKAP</sequence>
<keyword evidence="2" id="KW-1185">Reference proteome</keyword>
<protein>
    <submittedName>
        <fullName evidence="1">Uncharacterized protein</fullName>
    </submittedName>
</protein>
<gene>
    <name evidence="1" type="ORF">ColSpa_01364</name>
</gene>